<accession>A0ABP0PBG1</accession>
<evidence type="ECO:0000313" key="2">
    <source>
        <dbReference type="EMBL" id="CAK9073380.1"/>
    </source>
</evidence>
<proteinExistence type="inferred from homology"/>
<dbReference type="PANTHER" id="PTHR33442:SF5">
    <property type="entry name" value="BIFUNCTIONAL TRANS-3-HYDROXY-L-PROLINE DEHYDRATASE_2-EPIMERASE"/>
    <property type="match status" value="1"/>
</dbReference>
<dbReference type="Gene3D" id="3.10.310.10">
    <property type="entry name" value="Diaminopimelate Epimerase, Chain A, domain 1"/>
    <property type="match status" value="2"/>
</dbReference>
<dbReference type="Pfam" id="PF05544">
    <property type="entry name" value="Pro_racemase"/>
    <property type="match status" value="1"/>
</dbReference>
<protein>
    <submittedName>
        <fullName evidence="2">4-hydroxyproline 2-epimerase (4Hyp 2-epimerase) (4HypE)</fullName>
    </submittedName>
</protein>
<evidence type="ECO:0000256" key="1">
    <source>
        <dbReference type="ARBA" id="ARBA00007529"/>
    </source>
</evidence>
<dbReference type="Proteomes" id="UP001642464">
    <property type="component" value="Unassembled WGS sequence"/>
</dbReference>
<name>A0ABP0PBG1_9DINO</name>
<gene>
    <name evidence="2" type="ORF">SCF082_LOCUS35940</name>
</gene>
<keyword evidence="3" id="KW-1185">Reference proteome</keyword>
<sequence>MRRHGLLTLHRLCGTRMATAYTRGFSGTPKPLEFEGWGAAGRKLQCIDCHAAGEPARVVIGGLPDVSGATMAEKRLRMMQPDLDAFRRLLLLEPRGYPCQNANFVLPPTGKSTAAFGVVIAEQGHVYPAMSGHNMMCVATTLLETGMVPMVEPLTTFDLETPAGLVGIQAQCREGKAIEITLRNVPSFCRPEDMDVEIDVPELGPVKLDIAYGGMFYAIVDAKKLDLELLPHNGRRICRLGEMIKVACREQHPVNHPEFDYPGCDILVFTDLQRKDQGKMLGKNAVVMSNGRLSWDNPDSWTGMIDRSPCGTGTCAVMAQLHARGGLELSEEFVHESILGTHFVGELLEEVTIGPTSAPVHAVVPRISGRAWITQRCEIVCDPSDPFPQGYTIGDIWSANE</sequence>
<dbReference type="PIRSF" id="PIRSF029792">
    <property type="entry name" value="Pro_racemase"/>
    <property type="match status" value="1"/>
</dbReference>
<organism evidence="2 3">
    <name type="scientific">Durusdinium trenchii</name>
    <dbReference type="NCBI Taxonomy" id="1381693"/>
    <lineage>
        <taxon>Eukaryota</taxon>
        <taxon>Sar</taxon>
        <taxon>Alveolata</taxon>
        <taxon>Dinophyceae</taxon>
        <taxon>Suessiales</taxon>
        <taxon>Symbiodiniaceae</taxon>
        <taxon>Durusdinium</taxon>
    </lineage>
</organism>
<dbReference type="InterPro" id="IPR008794">
    <property type="entry name" value="Pro_racemase_fam"/>
</dbReference>
<dbReference type="EMBL" id="CAXAMM010034781">
    <property type="protein sequence ID" value="CAK9073380.1"/>
    <property type="molecule type" value="Genomic_DNA"/>
</dbReference>
<comment type="caution">
    <text evidence="2">The sequence shown here is derived from an EMBL/GenBank/DDBJ whole genome shotgun (WGS) entry which is preliminary data.</text>
</comment>
<reference evidence="2 3" key="1">
    <citation type="submission" date="2024-02" db="EMBL/GenBank/DDBJ databases">
        <authorList>
            <person name="Chen Y."/>
            <person name="Shah S."/>
            <person name="Dougan E. K."/>
            <person name="Thang M."/>
            <person name="Chan C."/>
        </authorList>
    </citation>
    <scope>NUCLEOTIDE SEQUENCE [LARGE SCALE GENOMIC DNA]</scope>
</reference>
<evidence type="ECO:0000313" key="3">
    <source>
        <dbReference type="Proteomes" id="UP001642464"/>
    </source>
</evidence>
<dbReference type="PANTHER" id="PTHR33442">
    <property type="entry name" value="TRANS-3-HYDROXY-L-PROLINE DEHYDRATASE"/>
    <property type="match status" value="1"/>
</dbReference>
<comment type="similarity">
    <text evidence="1">Belongs to the proline racemase family.</text>
</comment>
<dbReference type="SFLD" id="SFLDS00028">
    <property type="entry name" value="Proline_Racemase"/>
    <property type="match status" value="1"/>
</dbReference>
<dbReference type="SUPFAM" id="SSF54506">
    <property type="entry name" value="Diaminopimelate epimerase-like"/>
    <property type="match status" value="1"/>
</dbReference>